<comment type="function">
    <text evidence="5">RNA helicase.</text>
</comment>
<dbReference type="PANTHER" id="PTHR24031">
    <property type="entry name" value="RNA HELICASE"/>
    <property type="match status" value="1"/>
</dbReference>
<dbReference type="EMBL" id="LR812636">
    <property type="protein sequence ID" value="CAC5428864.1"/>
    <property type="molecule type" value="Genomic_DNA"/>
</dbReference>
<keyword evidence="5 9" id="KW-0347">Helicase</keyword>
<dbReference type="CDD" id="cd18787">
    <property type="entry name" value="SF2_C_DEAD"/>
    <property type="match status" value="1"/>
</dbReference>
<evidence type="ECO:0000256" key="6">
    <source>
        <dbReference type="SAM" id="MobiDB-lite"/>
    </source>
</evidence>
<evidence type="ECO:0000256" key="2">
    <source>
        <dbReference type="ARBA" id="ARBA00022801"/>
    </source>
</evidence>
<sequence>MSLTALTAKRVRRTWEPEEKAWHDDALELPWEDIRPELHKASIFALKNVFFFSHATPVQALALRVLTQAGTSAVVEAPTGSGKTLAFLLPIMERCVRSCEAYVASHQRPPLFRHVLGVIFSPSRTLAEQTFVVGRSLAARYPFNIQFVLCDGVVQKPATVLQHLQRGARGAGTILVTTPKDFDELLPMLEEAQKTPLDPSSDDITDFLAQQDEATRQRYLARRAQANTDAEKGSISRDSVRFYSTSEARFVVVLDEADLLYNSTDMRNTVQQFVAAYGRTRDPVSPSPRRRKSAAKKRPVPEKEPGTAGARLWMDFAFVGATVATSPSLKVYARKVCAECDSTLHTLALRSNDDFVSQLSNRFVVCDAANFLPYFVQLMNLHASKKHFVFFNNFRVLLFVQRLFSVLCQGARPLLYIPKVFAMYEGMTESARIDQYNQFLTHVSRSNETRKPKKALSDAEKKNQVFTSGWKRDGTVSMGTGAILLCTDVAAFGLDVRDVDYVYHFEPPATVQSYIHRVGRVGRMGMKGSSILLLPCNANSTPMQSTHERKMDSTRFHTVTNTKKPTAQLQTPCISADSLPEERRAYVAELGKHSALEEYTIPPFAPITSTLRNHIQQDGKLLKLAKRAAISMCAAPEGEEEKAWFHPRLAVRALLLD</sequence>
<dbReference type="PROSITE" id="PS51194">
    <property type="entry name" value="HELICASE_CTER"/>
    <property type="match status" value="1"/>
</dbReference>
<feature type="compositionally biased region" description="Basic residues" evidence="6">
    <location>
        <begin position="288"/>
        <end position="298"/>
    </location>
</feature>
<comment type="similarity">
    <text evidence="5">Belongs to the DEAD box helicase family.</text>
</comment>
<dbReference type="VEuPathDB" id="TriTrypDB:LdCL_160005500"/>
<accession>A0A504WYF6</accession>
<evidence type="ECO:0000313" key="9">
    <source>
        <dbReference type="EMBL" id="TPP40903.1"/>
    </source>
</evidence>
<reference evidence="8" key="3">
    <citation type="submission" date="2020-06" db="EMBL/GenBank/DDBJ databases">
        <authorList>
            <person name="Camacho E."/>
            <person name="Gonzalez-de la Fuente S."/>
            <person name="Rastrojo A."/>
            <person name="Peiro-Pastor R."/>
            <person name="Solana JC."/>
            <person name="Tabera L."/>
            <person name="Gamarro F."/>
            <person name="Carrasco-Ramiro F."/>
            <person name="Requena JM."/>
            <person name="Aguado B."/>
        </authorList>
    </citation>
    <scope>NUCLEOTIDE SEQUENCE</scope>
</reference>
<comment type="catalytic activity">
    <reaction evidence="5">
        <text>ATP + H2O = ADP + phosphate + H(+)</text>
        <dbReference type="Rhea" id="RHEA:13065"/>
        <dbReference type="ChEBI" id="CHEBI:15377"/>
        <dbReference type="ChEBI" id="CHEBI:15378"/>
        <dbReference type="ChEBI" id="CHEBI:30616"/>
        <dbReference type="ChEBI" id="CHEBI:43474"/>
        <dbReference type="ChEBI" id="CHEBI:456216"/>
        <dbReference type="EC" id="3.6.4.13"/>
    </reaction>
</comment>
<name>A0A504WYF6_LEIDO</name>
<gene>
    <name evidence="9" type="ORF">CGC20_36270</name>
    <name evidence="8" type="ORF">LDHU3_16.0060</name>
</gene>
<dbReference type="Proteomes" id="UP000318821">
    <property type="component" value="Unassembled WGS sequence"/>
</dbReference>
<dbReference type="Pfam" id="PF00270">
    <property type="entry name" value="DEAD"/>
    <property type="match status" value="1"/>
</dbReference>
<dbReference type="GO" id="GO:0003723">
    <property type="term" value="F:RNA binding"/>
    <property type="evidence" value="ECO:0007669"/>
    <property type="project" value="UniProtKB-UniRule"/>
</dbReference>
<evidence type="ECO:0000256" key="5">
    <source>
        <dbReference type="RuleBase" id="RU365068"/>
    </source>
</evidence>
<dbReference type="Gene3D" id="3.40.50.300">
    <property type="entry name" value="P-loop containing nucleotide triphosphate hydrolases"/>
    <property type="match status" value="2"/>
</dbReference>
<dbReference type="SUPFAM" id="SSF52540">
    <property type="entry name" value="P-loop containing nucleoside triphosphate hydrolases"/>
    <property type="match status" value="1"/>
</dbReference>
<dbReference type="EC" id="3.6.4.13" evidence="5"/>
<dbReference type="GO" id="GO:0016787">
    <property type="term" value="F:hydrolase activity"/>
    <property type="evidence" value="ECO:0007669"/>
    <property type="project" value="UniProtKB-KW"/>
</dbReference>
<dbReference type="EMBL" id="RHLD01000028">
    <property type="protein sequence ID" value="TPP40903.1"/>
    <property type="molecule type" value="Genomic_DNA"/>
</dbReference>
<proteinExistence type="inferred from homology"/>
<dbReference type="InterPro" id="IPR027417">
    <property type="entry name" value="P-loop_NTPase"/>
</dbReference>
<evidence type="ECO:0000256" key="3">
    <source>
        <dbReference type="ARBA" id="ARBA00022840"/>
    </source>
</evidence>
<evidence type="ECO:0000259" key="7">
    <source>
        <dbReference type="PROSITE" id="PS51194"/>
    </source>
</evidence>
<dbReference type="InterPro" id="IPR014001">
    <property type="entry name" value="Helicase_ATP-bd"/>
</dbReference>
<evidence type="ECO:0000256" key="4">
    <source>
        <dbReference type="ARBA" id="ARBA00022884"/>
    </source>
</evidence>
<evidence type="ECO:0000313" key="8">
    <source>
        <dbReference type="EMBL" id="CAC5428864.1"/>
    </source>
</evidence>
<feature type="region of interest" description="Disordered" evidence="6">
    <location>
        <begin position="279"/>
        <end position="306"/>
    </location>
</feature>
<dbReference type="VEuPathDB" id="TriTrypDB:LDHU3_16.0060"/>
<dbReference type="Proteomes" id="UP000601710">
    <property type="component" value="Chromosome 16"/>
</dbReference>
<feature type="domain" description="Helicase C-terminal" evidence="7">
    <location>
        <begin position="399"/>
        <end position="570"/>
    </location>
</feature>
<dbReference type="Pfam" id="PF00271">
    <property type="entry name" value="Helicase_C"/>
    <property type="match status" value="1"/>
</dbReference>
<dbReference type="GO" id="GO:0003724">
    <property type="term" value="F:RNA helicase activity"/>
    <property type="evidence" value="ECO:0007669"/>
    <property type="project" value="UniProtKB-EC"/>
</dbReference>
<dbReference type="InterPro" id="IPR001650">
    <property type="entry name" value="Helicase_C-like"/>
</dbReference>
<dbReference type="SMART" id="SM00490">
    <property type="entry name" value="HELICc"/>
    <property type="match status" value="1"/>
</dbReference>
<organism evidence="9 10">
    <name type="scientific">Leishmania donovani</name>
    <dbReference type="NCBI Taxonomy" id="5661"/>
    <lineage>
        <taxon>Eukaryota</taxon>
        <taxon>Discoba</taxon>
        <taxon>Euglenozoa</taxon>
        <taxon>Kinetoplastea</taxon>
        <taxon>Metakinetoplastina</taxon>
        <taxon>Trypanosomatida</taxon>
        <taxon>Trypanosomatidae</taxon>
        <taxon>Leishmaniinae</taxon>
        <taxon>Leishmania</taxon>
    </lineage>
</organism>
<keyword evidence="3 5" id="KW-0067">ATP-binding</keyword>
<reference evidence="9" key="2">
    <citation type="submission" date="2019-02" db="EMBL/GenBank/DDBJ databases">
        <title>FDA dAtabase for Regulatory Grade micrObial Sequences (FDA-ARGOS): Supporting development and validation of Infectious Disease Dx tests.</title>
        <authorList>
            <person name="Duncan R."/>
            <person name="Fisher C."/>
            <person name="Tallon L.J."/>
            <person name="Sadzewicz L."/>
            <person name="Sengamalay N."/>
            <person name="Ott S."/>
            <person name="Godinez A."/>
            <person name="Nagaraj S."/>
            <person name="Nadendla S."/>
            <person name="Sichtig H."/>
        </authorList>
    </citation>
    <scope>NUCLEOTIDE SEQUENCE</scope>
    <source>
        <strain evidence="9">FDAARGOS_360</strain>
    </source>
</reference>
<evidence type="ECO:0000313" key="10">
    <source>
        <dbReference type="Proteomes" id="UP000318821"/>
    </source>
</evidence>
<dbReference type="SMART" id="SM00487">
    <property type="entry name" value="DEXDc"/>
    <property type="match status" value="1"/>
</dbReference>
<dbReference type="GO" id="GO:0005524">
    <property type="term" value="F:ATP binding"/>
    <property type="evidence" value="ECO:0007669"/>
    <property type="project" value="UniProtKB-UniRule"/>
</dbReference>
<dbReference type="InterPro" id="IPR011545">
    <property type="entry name" value="DEAD/DEAH_box_helicase_dom"/>
</dbReference>
<comment type="domain">
    <text evidence="5">The Q motif is unique to and characteristic of the DEAD box family of RNA helicases and controls ATP binding and hydrolysis.</text>
</comment>
<evidence type="ECO:0000256" key="1">
    <source>
        <dbReference type="ARBA" id="ARBA00022741"/>
    </source>
</evidence>
<keyword evidence="1 5" id="KW-0547">Nucleotide-binding</keyword>
<keyword evidence="4 5" id="KW-0694">RNA-binding</keyword>
<dbReference type="VEuPathDB" id="TriTrypDB:LdBPK_160060.1"/>
<keyword evidence="2 5" id="KW-0378">Hydrolase</keyword>
<protein>
    <recommendedName>
        <fullName evidence="5">ATP-dependent RNA helicase</fullName>
        <ecNumber evidence="5">3.6.4.13</ecNumber>
    </recommendedName>
</protein>
<dbReference type="AlphaFoldDB" id="A0A504WYF6"/>
<reference evidence="10" key="1">
    <citation type="submission" date="2019-02" db="EMBL/GenBank/DDBJ databases">
        <title>FDA dAtabase for Regulatory Grade micrObial Sequences (FDA-ARGOS): Supporting development and validation of Infectious Disease Dx tests.</title>
        <authorList>
            <person name="Duncan R."/>
            <person name="Fisher C."/>
            <person name="Tallon L."/>
            <person name="Sadzewicz L."/>
            <person name="Sengamalay N."/>
            <person name="Ott S."/>
            <person name="Godinez A."/>
            <person name="Nagaraj S."/>
            <person name="Vavikolanu K."/>
            <person name="Vyas G."/>
            <person name="Nadendla S."/>
            <person name="Aluvathingal J."/>
            <person name="Sichtig H."/>
        </authorList>
    </citation>
    <scope>NUCLEOTIDE SEQUENCE [LARGE SCALE GENOMIC DNA]</scope>
    <source>
        <strain evidence="10">FDAARGOS_360</strain>
    </source>
</reference>